<accession>A0AAW1KCK9</accession>
<dbReference type="AlphaFoldDB" id="A0AAW1KCK9"/>
<dbReference type="EMBL" id="JBDFQZ010000001">
    <property type="protein sequence ID" value="KAK9757538.1"/>
    <property type="molecule type" value="Genomic_DNA"/>
</dbReference>
<organism evidence="3 5">
    <name type="scientific">Saponaria officinalis</name>
    <name type="common">Common soapwort</name>
    <name type="synonym">Lychnis saponaria</name>
    <dbReference type="NCBI Taxonomy" id="3572"/>
    <lineage>
        <taxon>Eukaryota</taxon>
        <taxon>Viridiplantae</taxon>
        <taxon>Streptophyta</taxon>
        <taxon>Embryophyta</taxon>
        <taxon>Tracheophyta</taxon>
        <taxon>Spermatophyta</taxon>
        <taxon>Magnoliopsida</taxon>
        <taxon>eudicotyledons</taxon>
        <taxon>Gunneridae</taxon>
        <taxon>Pentapetalae</taxon>
        <taxon>Caryophyllales</taxon>
        <taxon>Caryophyllaceae</taxon>
        <taxon>Caryophylleae</taxon>
        <taxon>Saponaria</taxon>
    </lineage>
</organism>
<reference evidence="3 5" key="1">
    <citation type="submission" date="2024-03" db="EMBL/GenBank/DDBJ databases">
        <title>WGS assembly of Saponaria officinalis var. Norfolk2.</title>
        <authorList>
            <person name="Jenkins J."/>
            <person name="Shu S."/>
            <person name="Grimwood J."/>
            <person name="Barry K."/>
            <person name="Goodstein D."/>
            <person name="Schmutz J."/>
            <person name="Leebens-Mack J."/>
            <person name="Osbourn A."/>
        </authorList>
    </citation>
    <scope>NUCLEOTIDE SEQUENCE [LARGE SCALE GENOMIC DNA]</scope>
    <source>
        <strain evidence="5">cv. Norfolk2</strain>
        <strain evidence="3">JIC</strain>
        <tissue evidence="3">Leaf</tissue>
    </source>
</reference>
<keyword evidence="1" id="KW-1133">Transmembrane helix</keyword>
<proteinExistence type="predicted"/>
<dbReference type="PANTHER" id="PTHR38384:SF2">
    <property type="entry name" value="MEMBRANE LIPOPROTEIN"/>
    <property type="match status" value="1"/>
</dbReference>
<evidence type="ECO:0000313" key="5">
    <source>
        <dbReference type="Proteomes" id="UP001443914"/>
    </source>
</evidence>
<feature type="transmembrane region" description="Helical" evidence="1">
    <location>
        <begin position="28"/>
        <end position="47"/>
    </location>
</feature>
<dbReference type="Proteomes" id="UP001443914">
    <property type="component" value="Unassembled WGS sequence"/>
</dbReference>
<evidence type="ECO:0000256" key="1">
    <source>
        <dbReference type="SAM" id="Phobius"/>
    </source>
</evidence>
<dbReference type="PANTHER" id="PTHR38384">
    <property type="entry name" value="MEMBRANE LIPOPROTEIN-RELATED"/>
    <property type="match status" value="1"/>
</dbReference>
<dbReference type="EMBL" id="JBDFQZ010000012">
    <property type="protein sequence ID" value="KAK9672033.1"/>
    <property type="molecule type" value="Genomic_DNA"/>
</dbReference>
<keyword evidence="1" id="KW-0472">Membrane</keyword>
<name>A0AAW1KCK9_SAPOF</name>
<keyword evidence="5" id="KW-1185">Reference proteome</keyword>
<sequence length="81" mass="9050">MAESTITPYSSLSLLFHGSVLMERKFSLLHIVATVDPFSAVFFWYGIMFGRESARKELGNLFNFDGSLESSDFISVSRACS</sequence>
<keyword evidence="1" id="KW-0812">Transmembrane</keyword>
<protein>
    <submittedName>
        <fullName evidence="3">Uncharacterized protein</fullName>
    </submittedName>
</protein>
<dbReference type="EMBL" id="JBDFQZ010000006">
    <property type="protein sequence ID" value="KAK9716020.1"/>
    <property type="molecule type" value="Genomic_DNA"/>
</dbReference>
<comment type="caution">
    <text evidence="3">The sequence shown here is derived from an EMBL/GenBank/DDBJ whole genome shotgun (WGS) entry which is preliminary data.</text>
</comment>
<evidence type="ECO:0000313" key="3">
    <source>
        <dbReference type="EMBL" id="KAK9716020.1"/>
    </source>
</evidence>
<evidence type="ECO:0000313" key="4">
    <source>
        <dbReference type="EMBL" id="KAK9757538.1"/>
    </source>
</evidence>
<gene>
    <name evidence="4" type="ORF">RND81_01G169000</name>
    <name evidence="3" type="ORF">RND81_06G206300</name>
    <name evidence="2" type="ORF">RND81_12G071300</name>
</gene>
<evidence type="ECO:0000313" key="2">
    <source>
        <dbReference type="EMBL" id="KAK9672033.1"/>
    </source>
</evidence>